<keyword evidence="2" id="KW-1185">Reference proteome</keyword>
<evidence type="ECO:0000313" key="2">
    <source>
        <dbReference type="Proteomes" id="UP000789702"/>
    </source>
</evidence>
<reference evidence="1" key="1">
    <citation type="submission" date="2021-06" db="EMBL/GenBank/DDBJ databases">
        <authorList>
            <person name="Kallberg Y."/>
            <person name="Tangrot J."/>
            <person name="Rosling A."/>
        </authorList>
    </citation>
    <scope>NUCLEOTIDE SEQUENCE</scope>
    <source>
        <strain evidence="1">IL203A</strain>
    </source>
</reference>
<proteinExistence type="predicted"/>
<gene>
    <name evidence="1" type="ORF">DHETER_LOCUS11354</name>
</gene>
<sequence length="100" mass="11642">VLDEKVNKSNKFCVCKECELGSSFQEVKKLANTQELVCWHIKTCIYFQQEYSDFEKAKILTKPNEFDFVTNYTQESTDNFGTSSESSFSENYTTSFKLEN</sequence>
<dbReference type="Proteomes" id="UP000789702">
    <property type="component" value="Unassembled WGS sequence"/>
</dbReference>
<comment type="caution">
    <text evidence="1">The sequence shown here is derived from an EMBL/GenBank/DDBJ whole genome shotgun (WGS) entry which is preliminary data.</text>
</comment>
<protein>
    <submittedName>
        <fullName evidence="1">16605_t:CDS:1</fullName>
    </submittedName>
</protein>
<feature type="non-terminal residue" evidence="1">
    <location>
        <position position="100"/>
    </location>
</feature>
<feature type="non-terminal residue" evidence="1">
    <location>
        <position position="1"/>
    </location>
</feature>
<accession>A0ACA9P662</accession>
<evidence type="ECO:0000313" key="1">
    <source>
        <dbReference type="EMBL" id="CAG8693029.1"/>
    </source>
</evidence>
<name>A0ACA9P662_9GLOM</name>
<dbReference type="EMBL" id="CAJVPU010024597">
    <property type="protein sequence ID" value="CAG8693029.1"/>
    <property type="molecule type" value="Genomic_DNA"/>
</dbReference>
<organism evidence="1 2">
    <name type="scientific">Dentiscutata heterogama</name>
    <dbReference type="NCBI Taxonomy" id="1316150"/>
    <lineage>
        <taxon>Eukaryota</taxon>
        <taxon>Fungi</taxon>
        <taxon>Fungi incertae sedis</taxon>
        <taxon>Mucoromycota</taxon>
        <taxon>Glomeromycotina</taxon>
        <taxon>Glomeromycetes</taxon>
        <taxon>Diversisporales</taxon>
        <taxon>Gigasporaceae</taxon>
        <taxon>Dentiscutata</taxon>
    </lineage>
</organism>